<proteinExistence type="predicted"/>
<protein>
    <submittedName>
        <fullName evidence="1">Uncharacterized protein</fullName>
    </submittedName>
</protein>
<sequence length="387" mass="43778">MPLVNSKEDVITIKHRGGASVDFMADCLTGVTDHPMLRSVVGKNFVVDADAVLQVTVLDCVFEKRTFNKATGPVAVAKFVLADGSSAVWKGVTSSNLSELVEYEMSKEAKESVPDVIEDAKTKGDLVFTVPCCLYDPKTNKGMVFNERATVAQLKQAHPCHVTWNKADFKKVFAEIPEDFDEDATVPMPCECETRFGLSTCAISSFPLCFMDFDQVFNSLKGKVSEDALEAEDFFDLSPPKKRWCAYTYFSLNVFHLRNRTRLPDCVVYAIRLKFRDEKDTESIGTKRKTPPKDYTSEKVAARKVNMELEEKKERDELPLVVDFEKEQRAVKEAFEKEGKLVAFKAFTEEVKSASKSDGDYWDHAIRIALEWKNRTKRIEDGDVYTI</sequence>
<dbReference type="EMBL" id="CAICTM010001697">
    <property type="protein sequence ID" value="CAB9525603.1"/>
    <property type="molecule type" value="Genomic_DNA"/>
</dbReference>
<dbReference type="AlphaFoldDB" id="A0A9N8ERT7"/>
<reference evidence="1" key="1">
    <citation type="submission" date="2020-06" db="EMBL/GenBank/DDBJ databases">
        <authorList>
            <consortium name="Plant Systems Biology data submission"/>
        </authorList>
    </citation>
    <scope>NUCLEOTIDE SEQUENCE</scope>
    <source>
        <strain evidence="1">D6</strain>
    </source>
</reference>
<comment type="caution">
    <text evidence="1">The sequence shown here is derived from an EMBL/GenBank/DDBJ whole genome shotgun (WGS) entry which is preliminary data.</text>
</comment>
<evidence type="ECO:0000313" key="1">
    <source>
        <dbReference type="EMBL" id="CAB9525603.1"/>
    </source>
</evidence>
<evidence type="ECO:0000313" key="2">
    <source>
        <dbReference type="Proteomes" id="UP001153069"/>
    </source>
</evidence>
<accession>A0A9N8ERT7</accession>
<gene>
    <name evidence="1" type="ORF">SEMRO_1699_G292060.1</name>
</gene>
<name>A0A9N8ERT7_9STRA</name>
<organism evidence="1 2">
    <name type="scientific">Seminavis robusta</name>
    <dbReference type="NCBI Taxonomy" id="568900"/>
    <lineage>
        <taxon>Eukaryota</taxon>
        <taxon>Sar</taxon>
        <taxon>Stramenopiles</taxon>
        <taxon>Ochrophyta</taxon>
        <taxon>Bacillariophyta</taxon>
        <taxon>Bacillariophyceae</taxon>
        <taxon>Bacillariophycidae</taxon>
        <taxon>Naviculales</taxon>
        <taxon>Naviculaceae</taxon>
        <taxon>Seminavis</taxon>
    </lineage>
</organism>
<keyword evidence="2" id="KW-1185">Reference proteome</keyword>
<dbReference type="Proteomes" id="UP001153069">
    <property type="component" value="Unassembled WGS sequence"/>
</dbReference>